<keyword evidence="4 6" id="KW-1133">Transmembrane helix</keyword>
<feature type="transmembrane region" description="Helical" evidence="6">
    <location>
        <begin position="420"/>
        <end position="442"/>
    </location>
</feature>
<dbReference type="KEGG" id="pvp:105293465"/>
<protein>
    <submittedName>
        <fullName evidence="9">Major facilitator superfamily domain-containing protein 8 isoform X1</fullName>
    </submittedName>
</protein>
<feature type="transmembrane region" description="Helical" evidence="6">
    <location>
        <begin position="454"/>
        <end position="478"/>
    </location>
</feature>
<dbReference type="Proteomes" id="UP000515202">
    <property type="component" value="Unplaced"/>
</dbReference>
<evidence type="ECO:0000256" key="5">
    <source>
        <dbReference type="ARBA" id="ARBA00023136"/>
    </source>
</evidence>
<evidence type="ECO:0000256" key="3">
    <source>
        <dbReference type="ARBA" id="ARBA00022692"/>
    </source>
</evidence>
<gene>
    <name evidence="9" type="primary">MFSD8</name>
</gene>
<keyword evidence="2" id="KW-0813">Transport</keyword>
<dbReference type="CDD" id="cd17326">
    <property type="entry name" value="MFS_MFSD8"/>
    <property type="match status" value="1"/>
</dbReference>
<dbReference type="CTD" id="256471"/>
<dbReference type="GO" id="GO:0012505">
    <property type="term" value="C:endomembrane system"/>
    <property type="evidence" value="ECO:0007669"/>
    <property type="project" value="UniProtKB-SubCell"/>
</dbReference>
<feature type="transmembrane region" description="Helical" evidence="6">
    <location>
        <begin position="215"/>
        <end position="233"/>
    </location>
</feature>
<feature type="transmembrane region" description="Helical" evidence="6">
    <location>
        <begin position="137"/>
        <end position="157"/>
    </location>
</feature>
<feature type="transmembrane region" description="Helical" evidence="6">
    <location>
        <begin position="484"/>
        <end position="504"/>
    </location>
</feature>
<dbReference type="InterPro" id="IPR020846">
    <property type="entry name" value="MFS_dom"/>
</dbReference>
<dbReference type="Pfam" id="PF07690">
    <property type="entry name" value="MFS_1"/>
    <property type="match status" value="2"/>
</dbReference>
<feature type="transmembrane region" description="Helical" evidence="6">
    <location>
        <begin position="307"/>
        <end position="328"/>
    </location>
</feature>
<comment type="subcellular location">
    <subcellularLocation>
        <location evidence="1">Endomembrane system</location>
        <topology evidence="1">Multi-pass membrane protein</topology>
    </subcellularLocation>
</comment>
<dbReference type="Gene3D" id="1.20.1250.20">
    <property type="entry name" value="MFS general substrate transporter like domains"/>
    <property type="match status" value="1"/>
</dbReference>
<feature type="transmembrane region" description="Helical" evidence="6">
    <location>
        <begin position="76"/>
        <end position="96"/>
    </location>
</feature>
<evidence type="ECO:0000259" key="7">
    <source>
        <dbReference type="PROSITE" id="PS50850"/>
    </source>
</evidence>
<evidence type="ECO:0000256" key="1">
    <source>
        <dbReference type="ARBA" id="ARBA00004127"/>
    </source>
</evidence>
<dbReference type="GO" id="GO:0022857">
    <property type="term" value="F:transmembrane transporter activity"/>
    <property type="evidence" value="ECO:0007669"/>
    <property type="project" value="InterPro"/>
</dbReference>
<feature type="transmembrane region" description="Helical" evidence="6">
    <location>
        <begin position="108"/>
        <end position="125"/>
    </location>
</feature>
<dbReference type="InterPro" id="IPR036259">
    <property type="entry name" value="MFS_trans_sf"/>
</dbReference>
<sequence>MASLRCQAEQEPLLGHRTPGSREWDIIETEEHYKSRWRSIRILYLTMFLSSVGFSIVIMCIWPYLQKVDPTADAYFLGWVIASFSVGQMVASPIFGLWSNHRPRKEPVIVSIVISVVANCLYAYVHIPASHNKYYMLIARGLAGFGAGNIAVVRSYIAGATSLQERTSSMANTSACQALGFILGPVFQTCFALIGEKGVTWETIKLQINMYTAPVLLGAFLGVLNILLILTILREHRVDDSGRQYKNINFEEASTEEVQVPQGNVDHLGVVTINVLFFTAMFVFAVFETNVTQLTMDMYAWTREQAVLYGGIMLAAFGVQAIIAFLGIKLLSEKIGERALLLGGLVVVWVGFFILLPWGNQFPKIQWEDLHNNSIPNTTFGEIIITLWRSPREDHGEEPTGCPAEQAWCLYTPMIHLAQFLTSVVLIGIGYASCHVTSYSLYSKILGPKPQGVYMGWLTASGSAARILGPVFISQVYTSWGPRWAFSLICGIVALAIILLGVVYKRLIAFSVRHGRIQE</sequence>
<keyword evidence="5 6" id="KW-0472">Membrane</keyword>
<accession>A0A6P3Q7M9</accession>
<evidence type="ECO:0000313" key="8">
    <source>
        <dbReference type="Proteomes" id="UP000515202"/>
    </source>
</evidence>
<dbReference type="GeneID" id="105293465"/>
<evidence type="ECO:0000256" key="6">
    <source>
        <dbReference type="SAM" id="Phobius"/>
    </source>
</evidence>
<feature type="domain" description="Major facilitator superfamily (MFS) profile" evidence="7">
    <location>
        <begin position="39"/>
        <end position="508"/>
    </location>
</feature>
<dbReference type="PROSITE" id="PS50850">
    <property type="entry name" value="MFS"/>
    <property type="match status" value="1"/>
</dbReference>
<evidence type="ECO:0000256" key="2">
    <source>
        <dbReference type="ARBA" id="ARBA00022448"/>
    </source>
</evidence>
<organism evidence="8 9">
    <name type="scientific">Pteropus vampyrus</name>
    <name type="common">Large flying fox</name>
    <dbReference type="NCBI Taxonomy" id="132908"/>
    <lineage>
        <taxon>Eukaryota</taxon>
        <taxon>Metazoa</taxon>
        <taxon>Chordata</taxon>
        <taxon>Craniata</taxon>
        <taxon>Vertebrata</taxon>
        <taxon>Euteleostomi</taxon>
        <taxon>Mammalia</taxon>
        <taxon>Eutheria</taxon>
        <taxon>Laurasiatheria</taxon>
        <taxon>Chiroptera</taxon>
        <taxon>Yinpterochiroptera</taxon>
        <taxon>Pteropodoidea</taxon>
        <taxon>Pteropodidae</taxon>
        <taxon>Pteropodinae</taxon>
        <taxon>Pteropus</taxon>
    </lineage>
</organism>
<dbReference type="InterPro" id="IPR051068">
    <property type="entry name" value="MFS_Domain-Containing_Protein"/>
</dbReference>
<dbReference type="RefSeq" id="XP_011360428.1">
    <property type="nucleotide sequence ID" value="XM_011362126.2"/>
</dbReference>
<feature type="transmembrane region" description="Helical" evidence="6">
    <location>
        <begin position="268"/>
        <end position="287"/>
    </location>
</feature>
<dbReference type="OrthoDB" id="370281at2759"/>
<proteinExistence type="predicted"/>
<evidence type="ECO:0000256" key="4">
    <source>
        <dbReference type="ARBA" id="ARBA00022989"/>
    </source>
</evidence>
<name>A0A6P3Q7M9_PTEVA</name>
<keyword evidence="8" id="KW-1185">Reference proteome</keyword>
<feature type="transmembrane region" description="Helical" evidence="6">
    <location>
        <begin position="340"/>
        <end position="359"/>
    </location>
</feature>
<dbReference type="PANTHER" id="PTHR23510">
    <property type="entry name" value="INNER MEMBRANE TRANSPORT PROTEIN YAJR"/>
    <property type="match status" value="1"/>
</dbReference>
<dbReference type="PANTHER" id="PTHR23510:SF3">
    <property type="entry name" value="MAJOR FACILITATOR SUPERFAMILY DOMAIN-CONTAINING PROTEIN 8"/>
    <property type="match status" value="1"/>
</dbReference>
<keyword evidence="3 6" id="KW-0812">Transmembrane</keyword>
<dbReference type="AlphaFoldDB" id="A0A6P3Q7M9"/>
<feature type="transmembrane region" description="Helical" evidence="6">
    <location>
        <begin position="42"/>
        <end position="64"/>
    </location>
</feature>
<feature type="transmembrane region" description="Helical" evidence="6">
    <location>
        <begin position="178"/>
        <end position="195"/>
    </location>
</feature>
<dbReference type="InterPro" id="IPR011701">
    <property type="entry name" value="MFS"/>
</dbReference>
<reference evidence="9" key="1">
    <citation type="submission" date="2025-08" db="UniProtKB">
        <authorList>
            <consortium name="RefSeq"/>
        </authorList>
    </citation>
    <scope>IDENTIFICATION</scope>
    <source>
        <tissue evidence="9">Kidney</tissue>
    </source>
</reference>
<dbReference type="GO" id="GO:0005765">
    <property type="term" value="C:lysosomal membrane"/>
    <property type="evidence" value="ECO:0007669"/>
    <property type="project" value="TreeGrafter"/>
</dbReference>
<dbReference type="SUPFAM" id="SSF103473">
    <property type="entry name" value="MFS general substrate transporter"/>
    <property type="match status" value="1"/>
</dbReference>
<evidence type="ECO:0000313" key="9">
    <source>
        <dbReference type="RefSeq" id="XP_011360428.1"/>
    </source>
</evidence>